<dbReference type="PANTHER" id="PTHR38355:SF1">
    <property type="entry name" value="OS06G0149500 PROTEIN"/>
    <property type="match status" value="1"/>
</dbReference>
<evidence type="ECO:0000256" key="1">
    <source>
        <dbReference type="SAM" id="MobiDB-lite"/>
    </source>
</evidence>
<dbReference type="Proteomes" id="UP000325081">
    <property type="component" value="Unassembled WGS sequence"/>
</dbReference>
<dbReference type="AlphaFoldDB" id="A0A5A7QW65"/>
<dbReference type="GO" id="GO:0016874">
    <property type="term" value="F:ligase activity"/>
    <property type="evidence" value="ECO:0007669"/>
    <property type="project" value="UniProtKB-KW"/>
</dbReference>
<dbReference type="EMBL" id="BKCP01008515">
    <property type="protein sequence ID" value="GER49188.1"/>
    <property type="molecule type" value="Genomic_DNA"/>
</dbReference>
<sequence length="113" mass="12284">MSVLSRAATSTAAYAALSVAFSFLFARSVSQDRWIKLLEVENKVLLAENKLMGGTKWDWKQKLYAETEENRQNAPAPISTLKSPYGEAVAAPTSAGRDDKQGGPGPEPKIMIL</sequence>
<organism evidence="2 3">
    <name type="scientific">Striga asiatica</name>
    <name type="common">Asiatic witchweed</name>
    <name type="synonym">Buchnera asiatica</name>
    <dbReference type="NCBI Taxonomy" id="4170"/>
    <lineage>
        <taxon>Eukaryota</taxon>
        <taxon>Viridiplantae</taxon>
        <taxon>Streptophyta</taxon>
        <taxon>Embryophyta</taxon>
        <taxon>Tracheophyta</taxon>
        <taxon>Spermatophyta</taxon>
        <taxon>Magnoliopsida</taxon>
        <taxon>eudicotyledons</taxon>
        <taxon>Gunneridae</taxon>
        <taxon>Pentapetalae</taxon>
        <taxon>asterids</taxon>
        <taxon>lamiids</taxon>
        <taxon>Lamiales</taxon>
        <taxon>Orobanchaceae</taxon>
        <taxon>Buchnereae</taxon>
        <taxon>Striga</taxon>
    </lineage>
</organism>
<name>A0A5A7QW65_STRAF</name>
<keyword evidence="2" id="KW-0436">Ligase</keyword>
<feature type="region of interest" description="Disordered" evidence="1">
    <location>
        <begin position="68"/>
        <end position="113"/>
    </location>
</feature>
<proteinExistence type="predicted"/>
<dbReference type="OrthoDB" id="1857819at2759"/>
<comment type="caution">
    <text evidence="2">The sequence shown here is derived from an EMBL/GenBank/DDBJ whole genome shotgun (WGS) entry which is preliminary data.</text>
</comment>
<keyword evidence="3" id="KW-1185">Reference proteome</keyword>
<evidence type="ECO:0000313" key="3">
    <source>
        <dbReference type="Proteomes" id="UP000325081"/>
    </source>
</evidence>
<protein>
    <submittedName>
        <fullName evidence="2">Glutamine--tRNA ligase</fullName>
    </submittedName>
</protein>
<accession>A0A5A7QW65</accession>
<gene>
    <name evidence="2" type="ORF">STAS_26414</name>
</gene>
<dbReference type="PANTHER" id="PTHR38355">
    <property type="entry name" value="OS06G0149500 PROTEIN"/>
    <property type="match status" value="1"/>
</dbReference>
<reference evidence="3" key="1">
    <citation type="journal article" date="2019" name="Curr. Biol.">
        <title>Genome Sequence of Striga asiatica Provides Insight into the Evolution of Plant Parasitism.</title>
        <authorList>
            <person name="Yoshida S."/>
            <person name="Kim S."/>
            <person name="Wafula E.K."/>
            <person name="Tanskanen J."/>
            <person name="Kim Y.M."/>
            <person name="Honaas L."/>
            <person name="Yang Z."/>
            <person name="Spallek T."/>
            <person name="Conn C.E."/>
            <person name="Ichihashi Y."/>
            <person name="Cheong K."/>
            <person name="Cui S."/>
            <person name="Der J.P."/>
            <person name="Gundlach H."/>
            <person name="Jiao Y."/>
            <person name="Hori C."/>
            <person name="Ishida J.K."/>
            <person name="Kasahara H."/>
            <person name="Kiba T."/>
            <person name="Kim M.S."/>
            <person name="Koo N."/>
            <person name="Laohavisit A."/>
            <person name="Lee Y.H."/>
            <person name="Lumba S."/>
            <person name="McCourt P."/>
            <person name="Mortimer J.C."/>
            <person name="Mutuku J.M."/>
            <person name="Nomura T."/>
            <person name="Sasaki-Sekimoto Y."/>
            <person name="Seto Y."/>
            <person name="Wang Y."/>
            <person name="Wakatake T."/>
            <person name="Sakakibara H."/>
            <person name="Demura T."/>
            <person name="Yamaguchi S."/>
            <person name="Yoneyama K."/>
            <person name="Manabe R.I."/>
            <person name="Nelson D.C."/>
            <person name="Schulman A.H."/>
            <person name="Timko M.P."/>
            <person name="dePamphilis C.W."/>
            <person name="Choi D."/>
            <person name="Shirasu K."/>
        </authorList>
    </citation>
    <scope>NUCLEOTIDE SEQUENCE [LARGE SCALE GENOMIC DNA]</scope>
    <source>
        <strain evidence="3">cv. UVA1</strain>
    </source>
</reference>
<dbReference type="GO" id="GO:0005739">
    <property type="term" value="C:mitochondrion"/>
    <property type="evidence" value="ECO:0007669"/>
    <property type="project" value="TreeGrafter"/>
</dbReference>
<evidence type="ECO:0000313" key="2">
    <source>
        <dbReference type="EMBL" id="GER49188.1"/>
    </source>
</evidence>